<gene>
    <name evidence="2" type="ORF">PENTCL1PPCAC_11954</name>
</gene>
<evidence type="ECO:0000313" key="3">
    <source>
        <dbReference type="Proteomes" id="UP001432027"/>
    </source>
</evidence>
<dbReference type="InterPro" id="IPR001254">
    <property type="entry name" value="Trypsin_dom"/>
</dbReference>
<accession>A0AAV5T3F6</accession>
<dbReference type="Gene3D" id="2.40.10.10">
    <property type="entry name" value="Trypsin-like serine proteases"/>
    <property type="match status" value="1"/>
</dbReference>
<sequence length="220" mass="24531">MEFKGSIRACSATLISSRHLLTASHCVLDIEKCFFCMNGEKQEDVQCPGYSNADKTSHPSSWTIAYGGHCDTRIGVRAIAWDERFVNKCFEFDMAIIELERYIEFDFESGSILPICLADSSFPFNDAITTFFGFGVVAENNDATQHFLYSQLRYGTALHTFTKLDGSEMFLDHRPNRTESERVNFPFMPRAQFSRGDSGGGLSTTACDGSTVLIGANSHH</sequence>
<keyword evidence="3" id="KW-1185">Reference proteome</keyword>
<dbReference type="InterPro" id="IPR001314">
    <property type="entry name" value="Peptidase_S1A"/>
</dbReference>
<evidence type="ECO:0000259" key="1">
    <source>
        <dbReference type="Pfam" id="PF00089"/>
    </source>
</evidence>
<dbReference type="PRINTS" id="PR00722">
    <property type="entry name" value="CHYMOTRYPSIN"/>
</dbReference>
<dbReference type="AlphaFoldDB" id="A0AAV5T3F6"/>
<dbReference type="EMBL" id="BTSX01000003">
    <property type="protein sequence ID" value="GMS89779.1"/>
    <property type="molecule type" value="Genomic_DNA"/>
</dbReference>
<dbReference type="InterPro" id="IPR018114">
    <property type="entry name" value="TRYPSIN_HIS"/>
</dbReference>
<dbReference type="Proteomes" id="UP001432027">
    <property type="component" value="Unassembled WGS sequence"/>
</dbReference>
<protein>
    <recommendedName>
        <fullName evidence="1">Peptidase S1 domain-containing protein</fullName>
    </recommendedName>
</protein>
<dbReference type="InterPro" id="IPR009003">
    <property type="entry name" value="Peptidase_S1_PA"/>
</dbReference>
<dbReference type="InterPro" id="IPR043504">
    <property type="entry name" value="Peptidase_S1_PA_chymotrypsin"/>
</dbReference>
<name>A0AAV5T3F6_9BILA</name>
<organism evidence="2 3">
    <name type="scientific">Pristionchus entomophagus</name>
    <dbReference type="NCBI Taxonomy" id="358040"/>
    <lineage>
        <taxon>Eukaryota</taxon>
        <taxon>Metazoa</taxon>
        <taxon>Ecdysozoa</taxon>
        <taxon>Nematoda</taxon>
        <taxon>Chromadorea</taxon>
        <taxon>Rhabditida</taxon>
        <taxon>Rhabditina</taxon>
        <taxon>Diplogasteromorpha</taxon>
        <taxon>Diplogasteroidea</taxon>
        <taxon>Neodiplogasteridae</taxon>
        <taxon>Pristionchus</taxon>
    </lineage>
</organism>
<comment type="caution">
    <text evidence="2">The sequence shown here is derived from an EMBL/GenBank/DDBJ whole genome shotgun (WGS) entry which is preliminary data.</text>
</comment>
<dbReference type="GO" id="GO:0004252">
    <property type="term" value="F:serine-type endopeptidase activity"/>
    <property type="evidence" value="ECO:0007669"/>
    <property type="project" value="InterPro"/>
</dbReference>
<dbReference type="PANTHER" id="PTHR22596">
    <property type="entry name" value="TRYPSIN-LIKE PROTEASE PROTEIN 6"/>
    <property type="match status" value="1"/>
</dbReference>
<feature type="domain" description="Peptidase S1" evidence="1">
    <location>
        <begin position="8"/>
        <end position="217"/>
    </location>
</feature>
<dbReference type="GO" id="GO:0006508">
    <property type="term" value="P:proteolysis"/>
    <property type="evidence" value="ECO:0007669"/>
    <property type="project" value="InterPro"/>
</dbReference>
<reference evidence="2" key="1">
    <citation type="submission" date="2023-10" db="EMBL/GenBank/DDBJ databases">
        <title>Genome assembly of Pristionchus species.</title>
        <authorList>
            <person name="Yoshida K."/>
            <person name="Sommer R.J."/>
        </authorList>
    </citation>
    <scope>NUCLEOTIDE SEQUENCE</scope>
    <source>
        <strain evidence="2">RS0144</strain>
    </source>
</reference>
<dbReference type="Pfam" id="PF00089">
    <property type="entry name" value="Trypsin"/>
    <property type="match status" value="1"/>
</dbReference>
<dbReference type="SUPFAM" id="SSF50494">
    <property type="entry name" value="Trypsin-like serine proteases"/>
    <property type="match status" value="1"/>
</dbReference>
<dbReference type="PROSITE" id="PS00134">
    <property type="entry name" value="TRYPSIN_HIS"/>
    <property type="match status" value="1"/>
</dbReference>
<proteinExistence type="predicted"/>
<dbReference type="PANTHER" id="PTHR22596:SF16">
    <property type="entry name" value="PEPTIDASE S1 DOMAIN-CONTAINING PROTEIN"/>
    <property type="match status" value="1"/>
</dbReference>
<evidence type="ECO:0000313" key="2">
    <source>
        <dbReference type="EMBL" id="GMS89779.1"/>
    </source>
</evidence>